<gene>
    <name evidence="1" type="ORF">LIER_12234</name>
</gene>
<accession>A0AAV3PQY0</accession>
<proteinExistence type="predicted"/>
<evidence type="ECO:0000313" key="1">
    <source>
        <dbReference type="EMBL" id="GAA0154174.1"/>
    </source>
</evidence>
<organism evidence="1 2">
    <name type="scientific">Lithospermum erythrorhizon</name>
    <name type="common">Purple gromwell</name>
    <name type="synonym">Lithospermum officinale var. erythrorhizon</name>
    <dbReference type="NCBI Taxonomy" id="34254"/>
    <lineage>
        <taxon>Eukaryota</taxon>
        <taxon>Viridiplantae</taxon>
        <taxon>Streptophyta</taxon>
        <taxon>Embryophyta</taxon>
        <taxon>Tracheophyta</taxon>
        <taxon>Spermatophyta</taxon>
        <taxon>Magnoliopsida</taxon>
        <taxon>eudicotyledons</taxon>
        <taxon>Gunneridae</taxon>
        <taxon>Pentapetalae</taxon>
        <taxon>asterids</taxon>
        <taxon>lamiids</taxon>
        <taxon>Boraginales</taxon>
        <taxon>Boraginaceae</taxon>
        <taxon>Boraginoideae</taxon>
        <taxon>Lithospermeae</taxon>
        <taxon>Lithospermum</taxon>
    </lineage>
</organism>
<reference evidence="1 2" key="1">
    <citation type="submission" date="2024-01" db="EMBL/GenBank/DDBJ databases">
        <title>The complete chloroplast genome sequence of Lithospermum erythrorhizon: insights into the phylogenetic relationship among Boraginaceae species and the maternal lineages of purple gromwells.</title>
        <authorList>
            <person name="Okada T."/>
            <person name="Watanabe K."/>
        </authorList>
    </citation>
    <scope>NUCLEOTIDE SEQUENCE [LARGE SCALE GENOMIC DNA]</scope>
</reference>
<protein>
    <submittedName>
        <fullName evidence="1">Uncharacterized protein</fullName>
    </submittedName>
</protein>
<dbReference type="EMBL" id="BAABME010002334">
    <property type="protein sequence ID" value="GAA0154174.1"/>
    <property type="molecule type" value="Genomic_DNA"/>
</dbReference>
<dbReference type="Proteomes" id="UP001454036">
    <property type="component" value="Unassembled WGS sequence"/>
</dbReference>
<name>A0AAV3PQY0_LITER</name>
<keyword evidence="2" id="KW-1185">Reference proteome</keyword>
<dbReference type="AlphaFoldDB" id="A0AAV3PQY0"/>
<evidence type="ECO:0000313" key="2">
    <source>
        <dbReference type="Proteomes" id="UP001454036"/>
    </source>
</evidence>
<sequence length="121" mass="13317">MFDHLLALGGSTFHPAATPHWNAGNGCWKILIYLCLFHEAWNELQNAPLPLQRELFKSIKEALHPEFANVSVPEAISNDGLQKMSSSSRILSDWERTAINYGVSTSSPSNSTSRCSLIASS</sequence>
<comment type="caution">
    <text evidence="1">The sequence shown here is derived from an EMBL/GenBank/DDBJ whole genome shotgun (WGS) entry which is preliminary data.</text>
</comment>